<comment type="catalytic activity">
    <reaction evidence="1">
        <text>ATP + protein L-histidine = ADP + protein N-phospho-L-histidine.</text>
        <dbReference type="EC" id="2.7.13.3"/>
    </reaction>
</comment>
<dbReference type="PANTHER" id="PTHR43065:SF10">
    <property type="entry name" value="PEROXIDE STRESS-ACTIVATED HISTIDINE KINASE MAK3"/>
    <property type="match status" value="1"/>
</dbReference>
<evidence type="ECO:0000313" key="11">
    <source>
        <dbReference type="Proteomes" id="UP000683291"/>
    </source>
</evidence>
<dbReference type="InterPro" id="IPR036097">
    <property type="entry name" value="HisK_dim/P_sf"/>
</dbReference>
<keyword evidence="7" id="KW-0067">ATP-binding</keyword>
<dbReference type="Gene3D" id="1.10.287.130">
    <property type="match status" value="1"/>
</dbReference>
<reference evidence="10" key="1">
    <citation type="submission" date="2021-04" db="EMBL/GenBank/DDBJ databases">
        <title>Complete genome sequence for Sulfitobacter sp. strain JK7-1.</title>
        <authorList>
            <person name="Park S.-J."/>
        </authorList>
    </citation>
    <scope>NUCLEOTIDE SEQUENCE</scope>
    <source>
        <strain evidence="10">JK7-1</strain>
    </source>
</reference>
<keyword evidence="3" id="KW-0597">Phosphoprotein</keyword>
<evidence type="ECO:0000256" key="6">
    <source>
        <dbReference type="ARBA" id="ARBA00022777"/>
    </source>
</evidence>
<dbReference type="InterPro" id="IPR003594">
    <property type="entry name" value="HATPase_dom"/>
</dbReference>
<keyword evidence="4" id="KW-0808">Transferase</keyword>
<evidence type="ECO:0000313" key="10">
    <source>
        <dbReference type="EMBL" id="QUJ77617.1"/>
    </source>
</evidence>
<dbReference type="GO" id="GO:0000155">
    <property type="term" value="F:phosphorelay sensor kinase activity"/>
    <property type="evidence" value="ECO:0007669"/>
    <property type="project" value="InterPro"/>
</dbReference>
<evidence type="ECO:0000256" key="7">
    <source>
        <dbReference type="ARBA" id="ARBA00022840"/>
    </source>
</evidence>
<feature type="domain" description="Histidine kinase" evidence="9">
    <location>
        <begin position="138"/>
        <end position="355"/>
    </location>
</feature>
<dbReference type="InterPro" id="IPR035965">
    <property type="entry name" value="PAS-like_dom_sf"/>
</dbReference>
<evidence type="ECO:0000256" key="5">
    <source>
        <dbReference type="ARBA" id="ARBA00022741"/>
    </source>
</evidence>
<evidence type="ECO:0000256" key="2">
    <source>
        <dbReference type="ARBA" id="ARBA00012438"/>
    </source>
</evidence>
<keyword evidence="8" id="KW-0902">Two-component regulatory system</keyword>
<dbReference type="InterPro" id="IPR036890">
    <property type="entry name" value="HATPase_C_sf"/>
</dbReference>
<dbReference type="RefSeq" id="WP_212705811.1">
    <property type="nucleotide sequence ID" value="NZ_CP073581.1"/>
</dbReference>
<accession>A0A975JFK6</accession>
<dbReference type="SUPFAM" id="SSF47384">
    <property type="entry name" value="Homodimeric domain of signal transducing histidine kinase"/>
    <property type="match status" value="1"/>
</dbReference>
<dbReference type="KEGG" id="sual:KDD17_06540"/>
<keyword evidence="6 10" id="KW-0418">Kinase</keyword>
<evidence type="ECO:0000256" key="4">
    <source>
        <dbReference type="ARBA" id="ARBA00022679"/>
    </source>
</evidence>
<proteinExistence type="predicted"/>
<keyword evidence="5" id="KW-0547">Nucleotide-binding</keyword>
<dbReference type="SUPFAM" id="SSF55785">
    <property type="entry name" value="PYP-like sensor domain (PAS domain)"/>
    <property type="match status" value="1"/>
</dbReference>
<dbReference type="AlphaFoldDB" id="A0A975JFK6"/>
<dbReference type="PROSITE" id="PS50109">
    <property type="entry name" value="HIS_KIN"/>
    <property type="match status" value="1"/>
</dbReference>
<dbReference type="SMART" id="SM00388">
    <property type="entry name" value="HisKA"/>
    <property type="match status" value="1"/>
</dbReference>
<dbReference type="PANTHER" id="PTHR43065">
    <property type="entry name" value="SENSOR HISTIDINE KINASE"/>
    <property type="match status" value="1"/>
</dbReference>
<sequence length="369" mass="39459">MSPLEDAARPLWASLPVPALLVGADDAILDINAAAEGFLNTSAKSIRGAPVWDTLFVNVPIFEAFERARAGGTTLFVNDVDVGCGQRPPLQSQVQIAPYTGAEGVMIVMISPRELADRMTQSQSVKSAAKSAIGMAEMLAHEIKNPLAGITGAAQLLSMNLPREDLELTDLIVAESRRIVKLLEQVEQFGNLTRPERGPVNLHDVLDRARRSALLGFGARMRIIEDYDPSLPLALGDKDQLLQVVLNLLKNASEAAGKSGGTIRLHSFYEHSFRLRRADGSGQALPLQIEVIDDGPGLPEHIKGDVFEPFVSGKENGTGLGLALVSKIVGEHGGWISVSSVPGKTVFRISLPRADDAQKSGATAPIKES</sequence>
<dbReference type="Pfam" id="PF00512">
    <property type="entry name" value="HisKA"/>
    <property type="match status" value="1"/>
</dbReference>
<gene>
    <name evidence="10" type="ORF">KDD17_06540</name>
</gene>
<evidence type="ECO:0000259" key="9">
    <source>
        <dbReference type="PROSITE" id="PS50109"/>
    </source>
</evidence>
<protein>
    <recommendedName>
        <fullName evidence="2">histidine kinase</fullName>
        <ecNumber evidence="2">2.7.13.3</ecNumber>
    </recommendedName>
</protein>
<dbReference type="SUPFAM" id="SSF55874">
    <property type="entry name" value="ATPase domain of HSP90 chaperone/DNA topoisomerase II/histidine kinase"/>
    <property type="match status" value="1"/>
</dbReference>
<dbReference type="Proteomes" id="UP000683291">
    <property type="component" value="Chromosome 1"/>
</dbReference>
<name>A0A975JFK6_9RHOB</name>
<dbReference type="CDD" id="cd00082">
    <property type="entry name" value="HisKA"/>
    <property type="match status" value="1"/>
</dbReference>
<dbReference type="Gene3D" id="3.30.565.10">
    <property type="entry name" value="Histidine kinase-like ATPase, C-terminal domain"/>
    <property type="match status" value="1"/>
</dbReference>
<organism evidence="10 11">
    <name type="scientific">Sulfitobacter albidus</name>
    <dbReference type="NCBI Taxonomy" id="2829501"/>
    <lineage>
        <taxon>Bacteria</taxon>
        <taxon>Pseudomonadati</taxon>
        <taxon>Pseudomonadota</taxon>
        <taxon>Alphaproteobacteria</taxon>
        <taxon>Rhodobacterales</taxon>
        <taxon>Roseobacteraceae</taxon>
        <taxon>Sulfitobacter</taxon>
    </lineage>
</organism>
<dbReference type="EMBL" id="CP073581">
    <property type="protein sequence ID" value="QUJ77617.1"/>
    <property type="molecule type" value="Genomic_DNA"/>
</dbReference>
<dbReference type="SMART" id="SM00387">
    <property type="entry name" value="HATPase_c"/>
    <property type="match status" value="1"/>
</dbReference>
<dbReference type="Pfam" id="PF02518">
    <property type="entry name" value="HATPase_c"/>
    <property type="match status" value="1"/>
</dbReference>
<dbReference type="InterPro" id="IPR003661">
    <property type="entry name" value="HisK_dim/P_dom"/>
</dbReference>
<dbReference type="GO" id="GO:0005524">
    <property type="term" value="F:ATP binding"/>
    <property type="evidence" value="ECO:0007669"/>
    <property type="project" value="UniProtKB-KW"/>
</dbReference>
<dbReference type="InterPro" id="IPR005467">
    <property type="entry name" value="His_kinase_dom"/>
</dbReference>
<dbReference type="InterPro" id="IPR004358">
    <property type="entry name" value="Sig_transdc_His_kin-like_C"/>
</dbReference>
<evidence type="ECO:0000256" key="8">
    <source>
        <dbReference type="ARBA" id="ARBA00023012"/>
    </source>
</evidence>
<keyword evidence="11" id="KW-1185">Reference proteome</keyword>
<dbReference type="EC" id="2.7.13.3" evidence="2"/>
<dbReference type="PRINTS" id="PR00344">
    <property type="entry name" value="BCTRLSENSOR"/>
</dbReference>
<evidence type="ECO:0000256" key="3">
    <source>
        <dbReference type="ARBA" id="ARBA00022553"/>
    </source>
</evidence>
<evidence type="ECO:0000256" key="1">
    <source>
        <dbReference type="ARBA" id="ARBA00000085"/>
    </source>
</evidence>